<dbReference type="STRING" id="295108.HT99x_01386"/>
<dbReference type="AlphaFoldDB" id="A0A0Q9YY73"/>
<evidence type="ECO:0000313" key="3">
    <source>
        <dbReference type="Proteomes" id="UP000051497"/>
    </source>
</evidence>
<reference evidence="2" key="3">
    <citation type="submission" date="2021-06" db="EMBL/GenBank/DDBJ databases">
        <title>Genomic Description and Analysis of Intracellular Bacteria, Candidatus Berkiella cookevillensis and Candidatus Berkiella aquae.</title>
        <authorList>
            <person name="Kidane D.T."/>
            <person name="Mehari Y.T."/>
            <person name="Rice F.C."/>
            <person name="Arivett B.A."/>
            <person name="Farone A.L."/>
            <person name="Berk S.G."/>
            <person name="Farone M.B."/>
        </authorList>
    </citation>
    <scope>NUCLEOTIDE SEQUENCE</scope>
    <source>
        <strain evidence="2">HT99</strain>
    </source>
</reference>
<dbReference type="EMBL" id="LKAJ01000004">
    <property type="protein sequence ID" value="KRG21633.1"/>
    <property type="molecule type" value="Genomic_DNA"/>
</dbReference>
<keyword evidence="3" id="KW-1185">Reference proteome</keyword>
<dbReference type="Proteomes" id="UP000051497">
    <property type="component" value="Unassembled WGS sequence"/>
</dbReference>
<accession>A0A0Q9YY73</accession>
<evidence type="ECO:0000313" key="2">
    <source>
        <dbReference type="EMBL" id="MCS5711561.1"/>
    </source>
</evidence>
<gene>
    <name evidence="2" type="ORF">HT99x_008940</name>
    <name evidence="1" type="ORF">HT99x_01386</name>
</gene>
<organism evidence="1">
    <name type="scientific">Candidatus Berkiella aquae</name>
    <dbReference type="NCBI Taxonomy" id="295108"/>
    <lineage>
        <taxon>Bacteria</taxon>
        <taxon>Pseudomonadati</taxon>
        <taxon>Pseudomonadota</taxon>
        <taxon>Gammaproteobacteria</taxon>
        <taxon>Candidatus Berkiellales</taxon>
        <taxon>Candidatus Berkiellaceae</taxon>
        <taxon>Candidatus Berkiella</taxon>
    </lineage>
</organism>
<proteinExistence type="predicted"/>
<evidence type="ECO:0000313" key="1">
    <source>
        <dbReference type="EMBL" id="KRG21633.1"/>
    </source>
</evidence>
<sequence>MYLINQSYLNKIVGGNTPAQTIGAHVSFVAGSGDLSNPYKICSFWFNVNNSTDPDIFNLPQVKSYIEKIQNIGLELGLFQVFIERDYA</sequence>
<comment type="caution">
    <text evidence="1">The sequence shown here is derived from an EMBL/GenBank/DDBJ whole genome shotgun (WGS) entry which is preliminary data.</text>
</comment>
<dbReference type="EMBL" id="LKAJ02000001">
    <property type="protein sequence ID" value="MCS5711561.1"/>
    <property type="molecule type" value="Genomic_DNA"/>
</dbReference>
<reference evidence="1" key="1">
    <citation type="submission" date="2015-09" db="EMBL/GenBank/DDBJ databases">
        <title>Draft Genome Sequences of Two Novel Amoeba-resistant Intranuclear Bacteria, Candidatus Berkiella cookevillensis and Candidatus Berkiella aquae.</title>
        <authorList>
            <person name="Mehari Y.T."/>
            <person name="Arivett B.A."/>
            <person name="Farone A.L."/>
            <person name="Gunderson J.H."/>
            <person name="Farone M.B."/>
        </authorList>
    </citation>
    <scope>NUCLEOTIDE SEQUENCE [LARGE SCALE GENOMIC DNA]</scope>
    <source>
        <strain evidence="1">HT99</strain>
    </source>
</reference>
<reference evidence="2" key="2">
    <citation type="journal article" date="2016" name="Genome Announc.">
        <title>Draft Genome Sequences of Two Novel Amoeba-Resistant Intranuclear Bacteria, 'Candidatus Berkiella cookevillensis' and 'Candidatus Berkiella aquae'.</title>
        <authorList>
            <person name="Mehari Y.T."/>
            <person name="Arivett B.A."/>
            <person name="Farone A.L."/>
            <person name="Gunderson J.H."/>
            <person name="Farone M.B."/>
        </authorList>
    </citation>
    <scope>NUCLEOTIDE SEQUENCE</scope>
    <source>
        <strain evidence="2">HT99</strain>
    </source>
</reference>
<dbReference type="RefSeq" id="WP_075066010.1">
    <property type="nucleotide sequence ID" value="NZ_LKAJ02000001.1"/>
</dbReference>
<protein>
    <submittedName>
        <fullName evidence="1">Uncharacterized protein</fullName>
    </submittedName>
</protein>
<name>A0A0Q9YY73_9GAMM</name>